<keyword evidence="2" id="KW-1185">Reference proteome</keyword>
<dbReference type="Proteomes" id="UP001060085">
    <property type="component" value="Linkage Group LG01"/>
</dbReference>
<comment type="caution">
    <text evidence="1">The sequence shown here is derived from an EMBL/GenBank/DDBJ whole genome shotgun (WGS) entry which is preliminary data.</text>
</comment>
<gene>
    <name evidence="1" type="ORF">M9H77_02158</name>
</gene>
<evidence type="ECO:0000313" key="2">
    <source>
        <dbReference type="Proteomes" id="UP001060085"/>
    </source>
</evidence>
<name>A0ACC0C7N9_CATRO</name>
<proteinExistence type="predicted"/>
<dbReference type="EMBL" id="CM044701">
    <property type="protein sequence ID" value="KAI5680931.1"/>
    <property type="molecule type" value="Genomic_DNA"/>
</dbReference>
<protein>
    <submittedName>
        <fullName evidence="1">Uncharacterized protein</fullName>
    </submittedName>
</protein>
<evidence type="ECO:0000313" key="1">
    <source>
        <dbReference type="EMBL" id="KAI5680931.1"/>
    </source>
</evidence>
<accession>A0ACC0C7N9</accession>
<reference evidence="2" key="1">
    <citation type="journal article" date="2023" name="Nat. Plants">
        <title>Single-cell RNA sequencing provides a high-resolution roadmap for understanding the multicellular compartmentation of specialized metabolism.</title>
        <authorList>
            <person name="Sun S."/>
            <person name="Shen X."/>
            <person name="Li Y."/>
            <person name="Li Y."/>
            <person name="Wang S."/>
            <person name="Li R."/>
            <person name="Zhang H."/>
            <person name="Shen G."/>
            <person name="Guo B."/>
            <person name="Wei J."/>
            <person name="Xu J."/>
            <person name="St-Pierre B."/>
            <person name="Chen S."/>
            <person name="Sun C."/>
        </authorList>
    </citation>
    <scope>NUCLEOTIDE SEQUENCE [LARGE SCALE GENOMIC DNA]</scope>
</reference>
<organism evidence="1 2">
    <name type="scientific">Catharanthus roseus</name>
    <name type="common">Madagascar periwinkle</name>
    <name type="synonym">Vinca rosea</name>
    <dbReference type="NCBI Taxonomy" id="4058"/>
    <lineage>
        <taxon>Eukaryota</taxon>
        <taxon>Viridiplantae</taxon>
        <taxon>Streptophyta</taxon>
        <taxon>Embryophyta</taxon>
        <taxon>Tracheophyta</taxon>
        <taxon>Spermatophyta</taxon>
        <taxon>Magnoliopsida</taxon>
        <taxon>eudicotyledons</taxon>
        <taxon>Gunneridae</taxon>
        <taxon>Pentapetalae</taxon>
        <taxon>asterids</taxon>
        <taxon>lamiids</taxon>
        <taxon>Gentianales</taxon>
        <taxon>Apocynaceae</taxon>
        <taxon>Rauvolfioideae</taxon>
        <taxon>Vinceae</taxon>
        <taxon>Catharanthinae</taxon>
        <taxon>Catharanthus</taxon>
    </lineage>
</organism>
<sequence>MDIISEDDFDNEKKKLRNAKNSILQESVDLMNEAITMLGRAILSFMELFVEVKNKILKWLAKLNRANSGLQ</sequence>